<dbReference type="EMBL" id="CM056743">
    <property type="protein sequence ID" value="KAJ8669706.1"/>
    <property type="molecule type" value="Genomic_DNA"/>
</dbReference>
<organism evidence="1 2">
    <name type="scientific">Eretmocerus hayati</name>
    <dbReference type="NCBI Taxonomy" id="131215"/>
    <lineage>
        <taxon>Eukaryota</taxon>
        <taxon>Metazoa</taxon>
        <taxon>Ecdysozoa</taxon>
        <taxon>Arthropoda</taxon>
        <taxon>Hexapoda</taxon>
        <taxon>Insecta</taxon>
        <taxon>Pterygota</taxon>
        <taxon>Neoptera</taxon>
        <taxon>Endopterygota</taxon>
        <taxon>Hymenoptera</taxon>
        <taxon>Apocrita</taxon>
        <taxon>Proctotrupomorpha</taxon>
        <taxon>Chalcidoidea</taxon>
        <taxon>Aphelinidae</taxon>
        <taxon>Aphelininae</taxon>
        <taxon>Eretmocerus</taxon>
    </lineage>
</organism>
<proteinExistence type="predicted"/>
<accession>A0ACC2NFN4</accession>
<sequence length="365" mass="40717">MENSLFCVSPLPLLSEEDIEEGLKAGPMTDEDLAWIDCIATDPSYIIYDLDNKNIRPGEKSVPCDQSVPMPVPVEIITINEEESPSNIVCEKPSFVDTIANTIDVGGDRKITMISKVERVVGNVPFDGINSHSTSQTFGTIREAIKATENLCINDGKNIVIDIVSAPIARTKPRIISDLKLDKNNRVLIKKPKQSKKVCDDIQQILKKLPKSTEVISFIKRKRIDYAKTHPKDKVGIRNPQTPIFENYANGDMFTDVFHRTHTVSGVGLLCSHLLLLGDSIETQQLGHDIRGIFIARAETLLEAHKSLLTGNDFLEKTIQDFFSTVKIIPYPNFITASHLKMGKSTQIIQDMRLNLHTLQAVLCI</sequence>
<name>A0ACC2NFN4_9HYME</name>
<dbReference type="Proteomes" id="UP001239111">
    <property type="component" value="Chromosome 3"/>
</dbReference>
<evidence type="ECO:0000313" key="1">
    <source>
        <dbReference type="EMBL" id="KAJ8669706.1"/>
    </source>
</evidence>
<gene>
    <name evidence="1" type="ORF">QAD02_000965</name>
</gene>
<comment type="caution">
    <text evidence="1">The sequence shown here is derived from an EMBL/GenBank/DDBJ whole genome shotgun (WGS) entry which is preliminary data.</text>
</comment>
<reference evidence="1" key="1">
    <citation type="submission" date="2023-04" db="EMBL/GenBank/DDBJ databases">
        <title>A chromosome-level genome assembly of the parasitoid wasp Eretmocerus hayati.</title>
        <authorList>
            <person name="Zhong Y."/>
            <person name="Liu S."/>
            <person name="Liu Y."/>
        </authorList>
    </citation>
    <scope>NUCLEOTIDE SEQUENCE</scope>
    <source>
        <strain evidence="1">ZJU_SS_LIU_2023</strain>
    </source>
</reference>
<protein>
    <submittedName>
        <fullName evidence="1">Uncharacterized protein</fullName>
    </submittedName>
</protein>
<keyword evidence="2" id="KW-1185">Reference proteome</keyword>
<evidence type="ECO:0000313" key="2">
    <source>
        <dbReference type="Proteomes" id="UP001239111"/>
    </source>
</evidence>